<evidence type="ECO:0000313" key="1">
    <source>
        <dbReference type="EMBL" id="KRZ06561.1"/>
    </source>
</evidence>
<name>A0A0V1IP80_TRIPS</name>
<accession>A0A0V1IP80</accession>
<keyword evidence="3" id="KW-1185">Reference proteome</keyword>
<comment type="caution">
    <text evidence="2">The sequence shown here is derived from an EMBL/GenBank/DDBJ whole genome shotgun (WGS) entry which is preliminary data.</text>
</comment>
<dbReference type="EMBL" id="JYDV01000214">
    <property type="protein sequence ID" value="KRZ24651.1"/>
    <property type="molecule type" value="Genomic_DNA"/>
</dbReference>
<protein>
    <submittedName>
        <fullName evidence="2">Uncharacterized protein</fullName>
    </submittedName>
</protein>
<proteinExistence type="predicted"/>
<sequence>MEKHNRILVNTGHAASCIALDIIEGVSEVILKDNSVVIRLEANFMVSYSLNAITARAEHHSVLSFSFRPSCYIQHCANSQVERFLKNFKRQSNCLLTTYLSPFTHENKRITVHHNVVSDKKHQILHEDSSIKPSKPLIIAFSFEISIFALSGDYFKIWEIKISKLWKDIKEGKDFKGVERYQSNQRKRGFVGTQRFSSSS</sequence>
<reference evidence="3 4" key="1">
    <citation type="submission" date="2015-01" db="EMBL/GenBank/DDBJ databases">
        <title>Evolution of Trichinella species and genotypes.</title>
        <authorList>
            <person name="Korhonen P.K."/>
            <person name="Edoardo P."/>
            <person name="Giuseppe L.R."/>
            <person name="Gasser R.B."/>
        </authorList>
    </citation>
    <scope>NUCLEOTIDE SEQUENCE [LARGE SCALE GENOMIC DNA]</scope>
    <source>
        <strain evidence="2">ISS176</strain>
        <strain evidence="1">ISS588</strain>
    </source>
</reference>
<organism evidence="2 4">
    <name type="scientific">Trichinella pseudospiralis</name>
    <name type="common">Parasitic roundworm</name>
    <dbReference type="NCBI Taxonomy" id="6337"/>
    <lineage>
        <taxon>Eukaryota</taxon>
        <taxon>Metazoa</taxon>
        <taxon>Ecdysozoa</taxon>
        <taxon>Nematoda</taxon>
        <taxon>Enoplea</taxon>
        <taxon>Dorylaimia</taxon>
        <taxon>Trichinellida</taxon>
        <taxon>Trichinellidae</taxon>
        <taxon>Trichinella</taxon>
    </lineage>
</organism>
<evidence type="ECO:0000313" key="2">
    <source>
        <dbReference type="EMBL" id="KRZ24651.1"/>
    </source>
</evidence>
<evidence type="ECO:0000313" key="3">
    <source>
        <dbReference type="Proteomes" id="UP000054805"/>
    </source>
</evidence>
<evidence type="ECO:0000313" key="4">
    <source>
        <dbReference type="Proteomes" id="UP000054826"/>
    </source>
</evidence>
<dbReference type="Proteomes" id="UP000054826">
    <property type="component" value="Unassembled WGS sequence"/>
</dbReference>
<dbReference type="Proteomes" id="UP000054805">
    <property type="component" value="Unassembled WGS sequence"/>
</dbReference>
<dbReference type="EMBL" id="JYDS01000437">
    <property type="protein sequence ID" value="KRZ06561.1"/>
    <property type="molecule type" value="Genomic_DNA"/>
</dbReference>
<gene>
    <name evidence="1" type="ORF">T4B_320</name>
    <name evidence="2" type="ORF">T4C_2666</name>
</gene>
<feature type="non-terminal residue" evidence="2">
    <location>
        <position position="200"/>
    </location>
</feature>
<dbReference type="AlphaFoldDB" id="A0A0V1IP80"/>